<dbReference type="InterPro" id="IPR042099">
    <property type="entry name" value="ANL_N_sf"/>
</dbReference>
<dbReference type="InterPro" id="IPR000873">
    <property type="entry name" value="AMP-dep_synth/lig_dom"/>
</dbReference>
<dbReference type="InterPro" id="IPR020845">
    <property type="entry name" value="AMP-binding_CS"/>
</dbReference>
<keyword evidence="4" id="KW-1185">Reference proteome</keyword>
<dbReference type="GO" id="GO:0043041">
    <property type="term" value="P:amino acid activation for nonribosomal peptide biosynthetic process"/>
    <property type="evidence" value="ECO:0007669"/>
    <property type="project" value="TreeGrafter"/>
</dbReference>
<proteinExistence type="predicted"/>
<dbReference type="InterPro" id="IPR025110">
    <property type="entry name" value="AMP-bd_C"/>
</dbReference>
<geneLocation type="plasmid" evidence="3 4">
    <name>p1</name>
</geneLocation>
<dbReference type="Gene3D" id="3.30.300.30">
    <property type="match status" value="1"/>
</dbReference>
<reference evidence="3" key="1">
    <citation type="submission" date="2021-06" db="EMBL/GenBank/DDBJ databases">
        <authorList>
            <person name="Lee C.-S."/>
            <person name="Jin L."/>
        </authorList>
    </citation>
    <scope>NUCLEOTIDE SEQUENCE</scope>
    <source>
        <strain evidence="3">Con5</strain>
        <plasmid evidence="3">p1</plasmid>
    </source>
</reference>
<sequence>MFSDFLSAICQHMAQSPDAPALITPEDTISFGTLARRVASIGAALAPMRGQTQLILGHKEPDCVAAMIACALVGCPFVFADRSYPLPRITRIARVAGAAHALVAGPLPEGLAIAATALDSLTDSGATPTAPLPGTGAEILYIIFTSGSTGEPKGVPISRRNYDALHGWYAALLAEAPFGAHVNHSSFAFDMAMFDLWPSLSLGRPVILLDHRNNILPRKNIVHLQACAPGSWASTPSLLQLMCSDPGFDYNRFPDLQFFVIGGEMLPRPLIRDLQRRFPKARLYNGYGPSEATCCTHLRLLTAEDASGDGPLSLGLPVGQSRMRIVDESGAEVAPGVAGEVELIGPQVVQGYLPADHPANRAFGWHGTQRSYRSGDLGRVDAQGALILLGRIDRQVKWLGLRIELDEIERVAAEFPAVRKAACLPRTEQGKVIGMLLFLETGAGAPPRREDLLAHLGRFLPAAVIPRDLRFVDRLPVTINGKVDARALLETALA</sequence>
<organism evidence="3 4">
    <name type="scientific">Gemmobacter fulvus</name>
    <dbReference type="NCBI Taxonomy" id="2840474"/>
    <lineage>
        <taxon>Bacteria</taxon>
        <taxon>Pseudomonadati</taxon>
        <taxon>Pseudomonadota</taxon>
        <taxon>Alphaproteobacteria</taxon>
        <taxon>Rhodobacterales</taxon>
        <taxon>Paracoccaceae</taxon>
        <taxon>Gemmobacter</taxon>
    </lineage>
</organism>
<dbReference type="Pfam" id="PF13193">
    <property type="entry name" value="AMP-binding_C"/>
    <property type="match status" value="1"/>
</dbReference>
<gene>
    <name evidence="3" type="ORF">KM031_16340</name>
</gene>
<keyword evidence="3" id="KW-0614">Plasmid</keyword>
<protein>
    <submittedName>
        <fullName evidence="3">AMP-binding protein</fullName>
    </submittedName>
</protein>
<name>A0A975PA24_9RHOB</name>
<accession>A0A975PA24</accession>
<dbReference type="RefSeq" id="WP_215505042.1">
    <property type="nucleotide sequence ID" value="NZ_CP076362.1"/>
</dbReference>
<dbReference type="KEGG" id="gfu:KM031_16340"/>
<dbReference type="PROSITE" id="PS00455">
    <property type="entry name" value="AMP_BINDING"/>
    <property type="match status" value="1"/>
</dbReference>
<dbReference type="GO" id="GO:0005737">
    <property type="term" value="C:cytoplasm"/>
    <property type="evidence" value="ECO:0007669"/>
    <property type="project" value="TreeGrafter"/>
</dbReference>
<dbReference type="Gene3D" id="3.40.50.12780">
    <property type="entry name" value="N-terminal domain of ligase-like"/>
    <property type="match status" value="1"/>
</dbReference>
<evidence type="ECO:0000313" key="3">
    <source>
        <dbReference type="EMBL" id="QWK92280.1"/>
    </source>
</evidence>
<dbReference type="PANTHER" id="PTHR45527">
    <property type="entry name" value="NONRIBOSOMAL PEPTIDE SYNTHETASE"/>
    <property type="match status" value="1"/>
</dbReference>
<dbReference type="GO" id="GO:0044550">
    <property type="term" value="P:secondary metabolite biosynthetic process"/>
    <property type="evidence" value="ECO:0007669"/>
    <property type="project" value="TreeGrafter"/>
</dbReference>
<evidence type="ECO:0000259" key="1">
    <source>
        <dbReference type="Pfam" id="PF00501"/>
    </source>
</evidence>
<dbReference type="AlphaFoldDB" id="A0A975PA24"/>
<feature type="domain" description="AMP-dependent synthetase/ligase" evidence="1">
    <location>
        <begin position="12"/>
        <end position="353"/>
    </location>
</feature>
<dbReference type="Proteomes" id="UP000679352">
    <property type="component" value="Plasmid p1"/>
</dbReference>
<dbReference type="GO" id="GO:0031177">
    <property type="term" value="F:phosphopantetheine binding"/>
    <property type="evidence" value="ECO:0007669"/>
    <property type="project" value="TreeGrafter"/>
</dbReference>
<dbReference type="Pfam" id="PF00501">
    <property type="entry name" value="AMP-binding"/>
    <property type="match status" value="1"/>
</dbReference>
<dbReference type="SUPFAM" id="SSF56801">
    <property type="entry name" value="Acetyl-CoA synthetase-like"/>
    <property type="match status" value="1"/>
</dbReference>
<dbReference type="InterPro" id="IPR045851">
    <property type="entry name" value="AMP-bd_C_sf"/>
</dbReference>
<feature type="domain" description="AMP-binding enzyme C-terminal" evidence="2">
    <location>
        <begin position="407"/>
        <end position="482"/>
    </location>
</feature>
<dbReference type="EMBL" id="CP076362">
    <property type="protein sequence ID" value="QWK92280.1"/>
    <property type="molecule type" value="Genomic_DNA"/>
</dbReference>
<evidence type="ECO:0000313" key="4">
    <source>
        <dbReference type="Proteomes" id="UP000679352"/>
    </source>
</evidence>
<dbReference type="PANTHER" id="PTHR45527:SF1">
    <property type="entry name" value="FATTY ACID SYNTHASE"/>
    <property type="match status" value="1"/>
</dbReference>
<evidence type="ECO:0000259" key="2">
    <source>
        <dbReference type="Pfam" id="PF13193"/>
    </source>
</evidence>